<comment type="caution">
    <text evidence="2">The sequence shown here is derived from an EMBL/GenBank/DDBJ whole genome shotgun (WGS) entry which is preliminary data.</text>
</comment>
<evidence type="ECO:0000256" key="1">
    <source>
        <dbReference type="SAM" id="MobiDB-lite"/>
    </source>
</evidence>
<name>A0A846WIC3_9ACTN</name>
<protein>
    <submittedName>
        <fullName evidence="2">Uncharacterized protein</fullName>
    </submittedName>
</protein>
<feature type="region of interest" description="Disordered" evidence="1">
    <location>
        <begin position="35"/>
        <end position="54"/>
    </location>
</feature>
<proteinExistence type="predicted"/>
<reference evidence="2 3" key="1">
    <citation type="submission" date="2020-04" db="EMBL/GenBank/DDBJ databases">
        <title>MicrobeNet Type strains.</title>
        <authorList>
            <person name="Nicholson A.C."/>
        </authorList>
    </citation>
    <scope>NUCLEOTIDE SEQUENCE [LARGE SCALE GENOMIC DNA]</scope>
    <source>
        <strain evidence="2 3">ATCC BAA-14</strain>
    </source>
</reference>
<dbReference type="AlphaFoldDB" id="A0A846WIC3"/>
<dbReference type="Proteomes" id="UP000563898">
    <property type="component" value="Unassembled WGS sequence"/>
</dbReference>
<organism evidence="2 3">
    <name type="scientific">Gordonia polyisoprenivorans</name>
    <dbReference type="NCBI Taxonomy" id="84595"/>
    <lineage>
        <taxon>Bacteria</taxon>
        <taxon>Bacillati</taxon>
        <taxon>Actinomycetota</taxon>
        <taxon>Actinomycetes</taxon>
        <taxon>Mycobacteriales</taxon>
        <taxon>Gordoniaceae</taxon>
        <taxon>Gordonia</taxon>
    </lineage>
</organism>
<evidence type="ECO:0000313" key="3">
    <source>
        <dbReference type="Proteomes" id="UP000563898"/>
    </source>
</evidence>
<sequence>MTNMEFLALAAVLVLVACAAGIGALVGIIAQSGVTAPSAGHSDDAVPADTLPAR</sequence>
<dbReference type="RefSeq" id="WP_006369500.1">
    <property type="nucleotide sequence ID" value="NZ_CP085887.1"/>
</dbReference>
<evidence type="ECO:0000313" key="2">
    <source>
        <dbReference type="EMBL" id="NKY00643.1"/>
    </source>
</evidence>
<gene>
    <name evidence="2" type="ORF">HGA05_03565</name>
</gene>
<dbReference type="EMBL" id="JAAXPC010000002">
    <property type="protein sequence ID" value="NKY00643.1"/>
    <property type="molecule type" value="Genomic_DNA"/>
</dbReference>
<accession>A0A846WIC3</accession>